<proteinExistence type="predicted"/>
<sequence>MKKLFLMLFSMALLVSCSEDDDANGEDDILGTWYAVEINNSPIPGLELSECNQNSNIIFNSDFSTYSEYYSEIDGECEIEDTTESTWSKSNEIYTFTIPFEGLGQVNGTARFEGETFIFTPIGSPDTNIVFEK</sequence>
<dbReference type="PROSITE" id="PS51257">
    <property type="entry name" value="PROKAR_LIPOPROTEIN"/>
    <property type="match status" value="1"/>
</dbReference>
<protein>
    <recommendedName>
        <fullName evidence="1">Lipocalin-like domain-containing protein</fullName>
    </recommendedName>
</protein>
<dbReference type="Pfam" id="PF13648">
    <property type="entry name" value="Lipocalin_4"/>
    <property type="match status" value="1"/>
</dbReference>
<dbReference type="Proteomes" id="UP000232673">
    <property type="component" value="Unassembled WGS sequence"/>
</dbReference>
<organism evidence="2 3">
    <name type="scientific">Salegentibacter salinarum</name>
    <dbReference type="NCBI Taxonomy" id="447422"/>
    <lineage>
        <taxon>Bacteria</taxon>
        <taxon>Pseudomonadati</taxon>
        <taxon>Bacteroidota</taxon>
        <taxon>Flavobacteriia</taxon>
        <taxon>Flavobacteriales</taxon>
        <taxon>Flavobacteriaceae</taxon>
        <taxon>Salegentibacter</taxon>
    </lineage>
</organism>
<dbReference type="STRING" id="447422.SAMN05660903_00886"/>
<feature type="domain" description="Lipocalin-like" evidence="1">
    <location>
        <begin position="29"/>
        <end position="98"/>
    </location>
</feature>
<evidence type="ECO:0000259" key="1">
    <source>
        <dbReference type="Pfam" id="PF13648"/>
    </source>
</evidence>
<dbReference type="AlphaFoldDB" id="A0A2N0TUF4"/>
<dbReference type="InterPro" id="IPR024311">
    <property type="entry name" value="Lipocalin-like"/>
</dbReference>
<evidence type="ECO:0000313" key="2">
    <source>
        <dbReference type="EMBL" id="PKD18382.1"/>
    </source>
</evidence>
<reference evidence="2 3" key="1">
    <citation type="submission" date="2015-10" db="EMBL/GenBank/DDBJ databases">
        <title>Draft genome sequence of Salegentibacter salinarum KCTC 12975.</title>
        <authorList>
            <person name="Lin W."/>
            <person name="Zheng Q."/>
        </authorList>
    </citation>
    <scope>NUCLEOTIDE SEQUENCE [LARGE SCALE GENOMIC DNA]</scope>
    <source>
        <strain evidence="2 3">KCTC 12975</strain>
    </source>
</reference>
<dbReference type="OrthoDB" id="1442355at2"/>
<accession>A0A2N0TUF4</accession>
<gene>
    <name evidence="2" type="ORF">APR41_04320</name>
</gene>
<name>A0A2N0TUF4_9FLAO</name>
<keyword evidence="3" id="KW-1185">Reference proteome</keyword>
<dbReference type="RefSeq" id="WP_079712013.1">
    <property type="nucleotide sequence ID" value="NZ_FUZC01000002.1"/>
</dbReference>
<comment type="caution">
    <text evidence="2">The sequence shown here is derived from an EMBL/GenBank/DDBJ whole genome shotgun (WGS) entry which is preliminary data.</text>
</comment>
<evidence type="ECO:0000313" key="3">
    <source>
        <dbReference type="Proteomes" id="UP000232673"/>
    </source>
</evidence>
<dbReference type="EMBL" id="LKTS01000023">
    <property type="protein sequence ID" value="PKD18382.1"/>
    <property type="molecule type" value="Genomic_DNA"/>
</dbReference>